<comment type="similarity">
    <text evidence="2 7">Belongs to the peptidase M14 family.</text>
</comment>
<feature type="active site" description="Proton donor/acceptor" evidence="7">
    <location>
        <position position="305"/>
    </location>
</feature>
<dbReference type="Gene3D" id="3.40.630.10">
    <property type="entry name" value="Zn peptidases"/>
    <property type="match status" value="1"/>
</dbReference>
<comment type="cofactor">
    <cofactor evidence="1">
        <name>Zn(2+)</name>
        <dbReference type="ChEBI" id="CHEBI:29105"/>
    </cofactor>
</comment>
<feature type="chain" id="PRO_5016178107" evidence="8">
    <location>
        <begin position="28"/>
        <end position="377"/>
    </location>
</feature>
<keyword evidence="6" id="KW-0482">Metalloprotease</keyword>
<name>A0A2V2ZRQ1_9BACI</name>
<dbReference type="PANTHER" id="PTHR11705">
    <property type="entry name" value="PROTEASE FAMILY M14 CARBOXYPEPTIDASE A,B"/>
    <property type="match status" value="1"/>
</dbReference>
<keyword evidence="8" id="KW-0732">Signal</keyword>
<evidence type="ECO:0000313" key="11">
    <source>
        <dbReference type="Proteomes" id="UP000247150"/>
    </source>
</evidence>
<evidence type="ECO:0000256" key="7">
    <source>
        <dbReference type="PROSITE-ProRule" id="PRU01379"/>
    </source>
</evidence>
<feature type="signal peptide" evidence="8">
    <location>
        <begin position="1"/>
        <end position="27"/>
    </location>
</feature>
<dbReference type="SUPFAM" id="SSF53187">
    <property type="entry name" value="Zn-dependent exopeptidases"/>
    <property type="match status" value="1"/>
</dbReference>
<evidence type="ECO:0000256" key="3">
    <source>
        <dbReference type="ARBA" id="ARBA00022670"/>
    </source>
</evidence>
<evidence type="ECO:0000256" key="4">
    <source>
        <dbReference type="ARBA" id="ARBA00022801"/>
    </source>
</evidence>
<gene>
    <name evidence="10" type="ORF">DFO73_109185</name>
</gene>
<dbReference type="Pfam" id="PF00246">
    <property type="entry name" value="Peptidase_M14"/>
    <property type="match status" value="1"/>
</dbReference>
<dbReference type="OrthoDB" id="9758209at2"/>
<proteinExistence type="inferred from homology"/>
<evidence type="ECO:0000313" key="10">
    <source>
        <dbReference type="EMBL" id="PWW27019.1"/>
    </source>
</evidence>
<reference evidence="10 11" key="1">
    <citation type="submission" date="2018-05" db="EMBL/GenBank/DDBJ databases">
        <title>Freshwater and sediment microbial communities from various areas in North America, analyzing microbe dynamics in response to fracking.</title>
        <authorList>
            <person name="Lamendella R."/>
        </authorList>
    </citation>
    <scope>NUCLEOTIDE SEQUENCE [LARGE SCALE GENOMIC DNA]</scope>
    <source>
        <strain evidence="10 11">15_TX</strain>
    </source>
</reference>
<dbReference type="PROSITE" id="PS52035">
    <property type="entry name" value="PEPTIDASE_M14"/>
    <property type="match status" value="1"/>
</dbReference>
<comment type="caution">
    <text evidence="10">The sequence shown here is derived from an EMBL/GenBank/DDBJ whole genome shotgun (WGS) entry which is preliminary data.</text>
</comment>
<dbReference type="GO" id="GO:0004181">
    <property type="term" value="F:metallocarboxypeptidase activity"/>
    <property type="evidence" value="ECO:0007669"/>
    <property type="project" value="InterPro"/>
</dbReference>
<evidence type="ECO:0000256" key="6">
    <source>
        <dbReference type="ARBA" id="ARBA00023049"/>
    </source>
</evidence>
<keyword evidence="10" id="KW-0121">Carboxypeptidase</keyword>
<organism evidence="10 11">
    <name type="scientific">Cytobacillus oceanisediminis</name>
    <dbReference type="NCBI Taxonomy" id="665099"/>
    <lineage>
        <taxon>Bacteria</taxon>
        <taxon>Bacillati</taxon>
        <taxon>Bacillota</taxon>
        <taxon>Bacilli</taxon>
        <taxon>Bacillales</taxon>
        <taxon>Bacillaceae</taxon>
        <taxon>Cytobacillus</taxon>
    </lineage>
</organism>
<dbReference type="AlphaFoldDB" id="A0A2V2ZRQ1"/>
<evidence type="ECO:0000256" key="8">
    <source>
        <dbReference type="SAM" id="SignalP"/>
    </source>
</evidence>
<evidence type="ECO:0000256" key="1">
    <source>
        <dbReference type="ARBA" id="ARBA00001947"/>
    </source>
</evidence>
<dbReference type="EMBL" id="QGTW01000009">
    <property type="protein sequence ID" value="PWW27019.1"/>
    <property type="molecule type" value="Genomic_DNA"/>
</dbReference>
<dbReference type="Proteomes" id="UP000247150">
    <property type="component" value="Unassembled WGS sequence"/>
</dbReference>
<evidence type="ECO:0000259" key="9">
    <source>
        <dbReference type="PROSITE" id="PS52035"/>
    </source>
</evidence>
<dbReference type="InterPro" id="IPR000834">
    <property type="entry name" value="Peptidase_M14"/>
</dbReference>
<dbReference type="SMART" id="SM00631">
    <property type="entry name" value="Zn_pept"/>
    <property type="match status" value="1"/>
</dbReference>
<keyword evidence="5" id="KW-0862">Zinc</keyword>
<accession>A0A2V2ZRQ1</accession>
<dbReference type="GO" id="GO:0006508">
    <property type="term" value="P:proteolysis"/>
    <property type="evidence" value="ECO:0007669"/>
    <property type="project" value="UniProtKB-KW"/>
</dbReference>
<feature type="domain" description="Peptidase M14" evidence="9">
    <location>
        <begin position="44"/>
        <end position="338"/>
    </location>
</feature>
<dbReference type="RefSeq" id="WP_110065974.1">
    <property type="nucleotide sequence ID" value="NZ_QGTW01000009.1"/>
</dbReference>
<evidence type="ECO:0000256" key="5">
    <source>
        <dbReference type="ARBA" id="ARBA00022833"/>
    </source>
</evidence>
<sequence>MKKMNIAGKVSMLTALFVLLFSSLSFAETVPGGPSTEGKTNISSMLSYEEVVKTLSDIEQTSKGKVEVFTLDRFGKSEQGRSIYVAKVGTGEKKVWIQAQIHGNEKLVTEAALQLLKTYASNNSKDVQTVLEESTLYFIPMYNPDGAEMNTRGTKIAETGQYLDLNRDWVSEGGFAAKESKVVYSYWAELKPDFAIDLHHQGLKQVYGTNEATSFSLGVSLAPNGPTLPNYQNYNDVTRQMLAYVYDEMSGYGYTHIDRYQIVDRQNQIGYDIDIKGGVVSAMMMGLNYNGLNPDNHSHPAVFFETKGNSSEGSLGQKSNGYLTKQNYLALKSLVYGYVTGEVEEVDPNHWNDIPAYPLAGYWTDYNGIVPVESSGF</sequence>
<protein>
    <submittedName>
        <fullName evidence="10">Zinc carboxypeptidase</fullName>
    </submittedName>
</protein>
<dbReference type="GO" id="GO:0008270">
    <property type="term" value="F:zinc ion binding"/>
    <property type="evidence" value="ECO:0007669"/>
    <property type="project" value="InterPro"/>
</dbReference>
<dbReference type="PANTHER" id="PTHR11705:SF143">
    <property type="entry name" value="SLL0236 PROTEIN"/>
    <property type="match status" value="1"/>
</dbReference>
<keyword evidence="3" id="KW-0645">Protease</keyword>
<evidence type="ECO:0000256" key="2">
    <source>
        <dbReference type="ARBA" id="ARBA00005988"/>
    </source>
</evidence>
<keyword evidence="4" id="KW-0378">Hydrolase</keyword>
<dbReference type="GO" id="GO:0005615">
    <property type="term" value="C:extracellular space"/>
    <property type="evidence" value="ECO:0007669"/>
    <property type="project" value="TreeGrafter"/>
</dbReference>